<evidence type="ECO:0000313" key="2">
    <source>
        <dbReference type="EMBL" id="KAE9962670.1"/>
    </source>
</evidence>
<comment type="caution">
    <text evidence="2">The sequence shown here is derived from an EMBL/GenBank/DDBJ whole genome shotgun (WGS) entry which is preliminary data.</text>
</comment>
<protein>
    <recommendedName>
        <fullName evidence="4">F-box domain-containing protein</fullName>
    </recommendedName>
</protein>
<evidence type="ECO:0008006" key="4">
    <source>
        <dbReference type="Google" id="ProtNLM"/>
    </source>
</evidence>
<gene>
    <name evidence="2" type="ORF">BLS_010158</name>
</gene>
<feature type="region of interest" description="Disordered" evidence="1">
    <location>
        <begin position="13"/>
        <end position="50"/>
    </location>
</feature>
<proteinExistence type="predicted"/>
<reference evidence="2 3" key="1">
    <citation type="submission" date="2019-11" db="EMBL/GenBank/DDBJ databases">
        <title>Venturia inaequalis Genome Resource.</title>
        <authorList>
            <person name="Lichtner F.J."/>
        </authorList>
    </citation>
    <scope>NUCLEOTIDE SEQUENCE [LARGE SCALE GENOMIC DNA]</scope>
    <source>
        <strain evidence="2">Bline_iso_100314</strain>
    </source>
</reference>
<sequence length="543" mass="63707">MKSLSLTRVMKLLRSSDSPGERHREKWQKPLPPRDGKKQELRDQESNIKRQETWPRLRDGRLCPQFLPHEDCNSDVLECVADYLSLDDLRNLRLVNGTMYDATIRLFVRRYFKFQTVEFTLHGLQRMIDISKHQDLSKTVLFGNRICFISFTQAVWSEKEAGTWFLRIFKSSSWTEKRALAKGALKARKLWHSHKKMITRKWYLPMLKALFESLNGSGQFQGFDFMDPKPEGHNGVDPGTMWKDDQMRMFYLPTDREKATRFAFTMEICFNAMRATNTFLLQGFRRPDGNFGYERNHVDLRQLTGMMDRHEATSGSVPPWQFLERCTLLGLDFATVYPWEKLSLNDQHSFTRLITPMSQTLTVLTLHASCYRGVLQNVIHELDQHVFMPNLKSLTLDRGTTDYKDLFGLLAKHSNSLQNVHLLYLELSYNTWNSFFLTLANTPMPKLDELWIHYPREGNVKLWNNNTYGSTHVRWITWPSNWKVDNSAIYPRMFELFGNTGVMTYADSEVFRQQTTRFQFVRQFGLVGVRRLCEMAAGMVFVN</sequence>
<evidence type="ECO:0000256" key="1">
    <source>
        <dbReference type="SAM" id="MobiDB-lite"/>
    </source>
</evidence>
<accession>A0A8H3U421</accession>
<evidence type="ECO:0000313" key="3">
    <source>
        <dbReference type="Proteomes" id="UP000433883"/>
    </source>
</evidence>
<dbReference type="Proteomes" id="UP000433883">
    <property type="component" value="Unassembled WGS sequence"/>
</dbReference>
<name>A0A8H3U421_VENIN</name>
<organism evidence="2 3">
    <name type="scientific">Venturia inaequalis</name>
    <name type="common">Apple scab fungus</name>
    <dbReference type="NCBI Taxonomy" id="5025"/>
    <lineage>
        <taxon>Eukaryota</taxon>
        <taxon>Fungi</taxon>
        <taxon>Dikarya</taxon>
        <taxon>Ascomycota</taxon>
        <taxon>Pezizomycotina</taxon>
        <taxon>Dothideomycetes</taxon>
        <taxon>Pleosporomycetidae</taxon>
        <taxon>Venturiales</taxon>
        <taxon>Venturiaceae</taxon>
        <taxon>Venturia</taxon>
    </lineage>
</organism>
<feature type="compositionally biased region" description="Basic and acidic residues" evidence="1">
    <location>
        <begin position="19"/>
        <end position="50"/>
    </location>
</feature>
<dbReference type="EMBL" id="WNWQ01000990">
    <property type="protein sequence ID" value="KAE9962670.1"/>
    <property type="molecule type" value="Genomic_DNA"/>
</dbReference>
<dbReference type="AlphaFoldDB" id="A0A8H3U421"/>